<dbReference type="EMBL" id="CP000538">
    <property type="protein sequence ID" value="EAQ73424.1"/>
    <property type="molecule type" value="Genomic_DNA"/>
</dbReference>
<feature type="binding site" evidence="12">
    <location>
        <begin position="6"/>
        <end position="13"/>
    </location>
    <ligand>
        <name>NADP(+)</name>
        <dbReference type="ChEBI" id="CHEBI:58349"/>
    </ligand>
</feature>
<name>A0A0H3PC31_CAMJJ</name>
<dbReference type="eggNOG" id="COG0460">
    <property type="taxonomic scope" value="Bacteria"/>
</dbReference>
<dbReference type="Gene3D" id="3.40.50.720">
    <property type="entry name" value="NAD(P)-binding Rossmann-like Domain"/>
    <property type="match status" value="1"/>
</dbReference>
<dbReference type="GO" id="GO:0009086">
    <property type="term" value="P:methionine biosynthetic process"/>
    <property type="evidence" value="ECO:0007669"/>
    <property type="project" value="UniProtKB-KW"/>
</dbReference>
<evidence type="ECO:0000259" key="15">
    <source>
        <dbReference type="PROSITE" id="PS51671"/>
    </source>
</evidence>
<dbReference type="PIRSF" id="PIRSF000098">
    <property type="entry name" value="Homoser_dehydrog"/>
    <property type="match status" value="1"/>
</dbReference>
<dbReference type="UniPathway" id="UPA00050">
    <property type="reaction ID" value="UER00063"/>
</dbReference>
<evidence type="ECO:0000256" key="9">
    <source>
        <dbReference type="ARBA" id="ARBA00023002"/>
    </source>
</evidence>
<dbReference type="InterPro" id="IPR036291">
    <property type="entry name" value="NAD(P)-bd_dom_sf"/>
</dbReference>
<evidence type="ECO:0000256" key="4">
    <source>
        <dbReference type="ARBA" id="ARBA00013213"/>
    </source>
</evidence>
<comment type="catalytic activity">
    <reaction evidence="13">
        <text>L-homoserine + NADP(+) = L-aspartate 4-semialdehyde + NADPH + H(+)</text>
        <dbReference type="Rhea" id="RHEA:15761"/>
        <dbReference type="ChEBI" id="CHEBI:15378"/>
        <dbReference type="ChEBI" id="CHEBI:57476"/>
        <dbReference type="ChEBI" id="CHEBI:57783"/>
        <dbReference type="ChEBI" id="CHEBI:58349"/>
        <dbReference type="ChEBI" id="CHEBI:537519"/>
        <dbReference type="EC" id="1.1.1.3"/>
    </reaction>
</comment>
<evidence type="ECO:0000256" key="6">
    <source>
        <dbReference type="ARBA" id="ARBA00022605"/>
    </source>
</evidence>
<dbReference type="SUPFAM" id="SSF55021">
    <property type="entry name" value="ACT-like"/>
    <property type="match status" value="1"/>
</dbReference>
<keyword evidence="9 13" id="KW-0560">Oxidoreductase</keyword>
<evidence type="ECO:0000313" key="17">
    <source>
        <dbReference type="Proteomes" id="UP000000646"/>
    </source>
</evidence>
<dbReference type="RefSeq" id="WP_002868926.1">
    <property type="nucleotide sequence ID" value="NC_008787.1"/>
</dbReference>
<dbReference type="EC" id="1.1.1.3" evidence="4 13"/>
<protein>
    <recommendedName>
        <fullName evidence="5 13">Homoserine dehydrogenase</fullName>
        <ecNumber evidence="4 13">1.1.1.3</ecNumber>
    </recommendedName>
</protein>
<dbReference type="CDD" id="cd04881">
    <property type="entry name" value="ACT_HSDH-Hom"/>
    <property type="match status" value="1"/>
</dbReference>
<feature type="binding site" evidence="12">
    <location>
        <position position="179"/>
    </location>
    <ligand>
        <name>L-homoserine</name>
        <dbReference type="ChEBI" id="CHEBI:57476"/>
    </ligand>
</feature>
<feature type="active site" description="Proton donor" evidence="11">
    <location>
        <position position="194"/>
    </location>
</feature>
<dbReference type="GO" id="GO:0004412">
    <property type="term" value="F:homoserine dehydrogenase activity"/>
    <property type="evidence" value="ECO:0007669"/>
    <property type="project" value="UniProtKB-EC"/>
</dbReference>
<dbReference type="SUPFAM" id="SSF51735">
    <property type="entry name" value="NAD(P)-binding Rossmann-fold domains"/>
    <property type="match status" value="1"/>
</dbReference>
<evidence type="ECO:0000256" key="1">
    <source>
        <dbReference type="ARBA" id="ARBA00005056"/>
    </source>
</evidence>
<evidence type="ECO:0000256" key="8">
    <source>
        <dbReference type="ARBA" id="ARBA00022857"/>
    </source>
</evidence>
<dbReference type="AlphaFoldDB" id="A0A0H3PC31"/>
<keyword evidence="6 13" id="KW-0028">Amino-acid biosynthesis</keyword>
<dbReference type="NCBIfam" id="NF004976">
    <property type="entry name" value="PRK06349.1"/>
    <property type="match status" value="1"/>
</dbReference>
<gene>
    <name evidence="16" type="primary">hom</name>
    <name evidence="16" type="ordered locus">CJJ81176_0185</name>
</gene>
<dbReference type="InterPro" id="IPR045865">
    <property type="entry name" value="ACT-like_dom_sf"/>
</dbReference>
<dbReference type="GO" id="GO:0009088">
    <property type="term" value="P:threonine biosynthetic process"/>
    <property type="evidence" value="ECO:0007669"/>
    <property type="project" value="UniProtKB-UniPathway"/>
</dbReference>
<comment type="pathway">
    <text evidence="2 13">Amino-acid biosynthesis; L-methionine biosynthesis via de novo pathway; L-homoserine from L-aspartate: step 3/3.</text>
</comment>
<evidence type="ECO:0000256" key="2">
    <source>
        <dbReference type="ARBA" id="ARBA00005062"/>
    </source>
</evidence>
<evidence type="ECO:0000256" key="3">
    <source>
        <dbReference type="ARBA" id="ARBA00006753"/>
    </source>
</evidence>
<dbReference type="KEGG" id="cjj:CJJ81176_0185"/>
<comment type="pathway">
    <text evidence="1 13">Amino-acid biosynthesis; L-threonine biosynthesis; L-threonine from L-aspartate: step 3/5.</text>
</comment>
<evidence type="ECO:0000256" key="10">
    <source>
        <dbReference type="ARBA" id="ARBA00023167"/>
    </source>
</evidence>
<feature type="domain" description="ACT" evidence="15">
    <location>
        <begin position="337"/>
        <end position="413"/>
    </location>
</feature>
<dbReference type="PROSITE" id="PS51671">
    <property type="entry name" value="ACT"/>
    <property type="match status" value="1"/>
</dbReference>
<organism evidence="16 17">
    <name type="scientific">Campylobacter jejuni subsp. jejuni serotype O:23/36 (strain 81-176)</name>
    <dbReference type="NCBI Taxonomy" id="354242"/>
    <lineage>
        <taxon>Bacteria</taxon>
        <taxon>Pseudomonadati</taxon>
        <taxon>Campylobacterota</taxon>
        <taxon>Epsilonproteobacteria</taxon>
        <taxon>Campylobacterales</taxon>
        <taxon>Campylobacteraceae</taxon>
        <taxon>Campylobacter</taxon>
    </lineage>
</organism>
<keyword evidence="7 13" id="KW-0791">Threonine biosynthesis</keyword>
<dbReference type="PANTHER" id="PTHR43331:SF1">
    <property type="entry name" value="HOMOSERINE DEHYDROGENASE"/>
    <property type="match status" value="1"/>
</dbReference>
<evidence type="ECO:0000313" key="16">
    <source>
        <dbReference type="EMBL" id="EAQ73424.1"/>
    </source>
</evidence>
<dbReference type="Gene3D" id="3.30.70.260">
    <property type="match status" value="1"/>
</dbReference>
<dbReference type="Pfam" id="PF01842">
    <property type="entry name" value="ACT"/>
    <property type="match status" value="1"/>
</dbReference>
<evidence type="ECO:0000256" key="14">
    <source>
        <dbReference type="RuleBase" id="RU004171"/>
    </source>
</evidence>
<evidence type="ECO:0000256" key="5">
    <source>
        <dbReference type="ARBA" id="ARBA00013376"/>
    </source>
</evidence>
<keyword evidence="8 12" id="KW-0521">NADP</keyword>
<dbReference type="InterPro" id="IPR016204">
    <property type="entry name" value="HDH"/>
</dbReference>
<dbReference type="InterPro" id="IPR002912">
    <property type="entry name" value="ACT_dom"/>
</dbReference>
<reference evidence="17" key="1">
    <citation type="submission" date="2006-12" db="EMBL/GenBank/DDBJ databases">
        <authorList>
            <person name="Fouts D.E."/>
            <person name="Nelson K.E."/>
            <person name="Sebastian Y."/>
        </authorList>
    </citation>
    <scope>NUCLEOTIDE SEQUENCE [LARGE SCALE GENOMIC DNA]</scope>
    <source>
        <strain evidence="17">81-176</strain>
    </source>
</reference>
<accession>A0A0H3PC31</accession>
<dbReference type="Proteomes" id="UP000000646">
    <property type="component" value="Chromosome"/>
</dbReference>
<evidence type="ECO:0000256" key="11">
    <source>
        <dbReference type="PIRSR" id="PIRSR000098-1"/>
    </source>
</evidence>
<dbReference type="PROSITE" id="PS01042">
    <property type="entry name" value="HOMOSER_DHGENASE"/>
    <property type="match status" value="1"/>
</dbReference>
<dbReference type="Pfam" id="PF03447">
    <property type="entry name" value="NAD_binding_3"/>
    <property type="match status" value="1"/>
</dbReference>
<dbReference type="InterPro" id="IPR005106">
    <property type="entry name" value="Asp/hSer_DH_NAD-bd"/>
</dbReference>
<dbReference type="HOGENOM" id="CLU_009116_1_0_7"/>
<dbReference type="Gene3D" id="3.30.360.10">
    <property type="entry name" value="Dihydrodipicolinate Reductase, domain 2"/>
    <property type="match status" value="1"/>
</dbReference>
<evidence type="ECO:0000256" key="12">
    <source>
        <dbReference type="PIRSR" id="PIRSR000098-2"/>
    </source>
</evidence>
<dbReference type="GO" id="GO:0050661">
    <property type="term" value="F:NADP binding"/>
    <property type="evidence" value="ECO:0007669"/>
    <property type="project" value="InterPro"/>
</dbReference>
<dbReference type="FunFam" id="3.30.360.10:FF:000005">
    <property type="entry name" value="Homoserine dehydrogenase"/>
    <property type="match status" value="1"/>
</dbReference>
<evidence type="ECO:0000256" key="7">
    <source>
        <dbReference type="ARBA" id="ARBA00022697"/>
    </source>
</evidence>
<dbReference type="UniPathway" id="UPA00051">
    <property type="reaction ID" value="UER00465"/>
</dbReference>
<comment type="similarity">
    <text evidence="3 14">Belongs to the homoserine dehydrogenase family.</text>
</comment>
<feature type="binding site" evidence="12">
    <location>
        <position position="96"/>
    </location>
    <ligand>
        <name>NADPH</name>
        <dbReference type="ChEBI" id="CHEBI:57783"/>
    </ligand>
</feature>
<sequence length="415" mass="45978">MKVAILGYGTVGSAVVKFLLENDKLIRARCGQSITPVIALARSPKKNALIPITHSVEEILNADVDVFVELMGGVDEAFKIVSEILKKKKAVVTANKAMLAYHRYELENLAKNLAFGYEASVAGGIPIIKVLKEGLSANNILAIKGILNGTSNYILSSMSQKNMSFEQALQIAQNLGYAEADPTFDIEGQDAAHKLLVLSSIAYNLKAKPEDILIEGISEIGPEDMYFANEFEFTIKLLGIAKVRENKVELRVHPTMIDKEKMLAKVDGVMNAISINGDLLGESLYYGVGAGGEATASAVISDLMDIARDQVKAPMLGFVNTLEYELLSKDEIYTKYYLRVKVEDKIGVLSKITQLMSENNISIDSFLQKPKKNDENYSTLFFTTHLTYEKSIQNLLEILRKQDFIKTKPFMMRIE</sequence>
<dbReference type="Pfam" id="PF00742">
    <property type="entry name" value="Homoserine_dh"/>
    <property type="match status" value="1"/>
</dbReference>
<keyword evidence="10 13" id="KW-0486">Methionine biosynthesis</keyword>
<dbReference type="PANTHER" id="PTHR43331">
    <property type="entry name" value="HOMOSERINE DEHYDROGENASE"/>
    <property type="match status" value="1"/>
</dbReference>
<dbReference type="InterPro" id="IPR019811">
    <property type="entry name" value="HDH_CS"/>
</dbReference>
<proteinExistence type="inferred from homology"/>
<dbReference type="SUPFAM" id="SSF55347">
    <property type="entry name" value="Glyceraldehyde-3-phosphate dehydrogenase-like, C-terminal domain"/>
    <property type="match status" value="1"/>
</dbReference>
<dbReference type="InterPro" id="IPR001342">
    <property type="entry name" value="HDH_cat"/>
</dbReference>
<evidence type="ECO:0000256" key="13">
    <source>
        <dbReference type="RuleBase" id="RU000579"/>
    </source>
</evidence>